<keyword evidence="2 3" id="KW-0802">TPR repeat</keyword>
<feature type="signal peptide" evidence="5">
    <location>
        <begin position="1"/>
        <end position="18"/>
    </location>
</feature>
<keyword evidence="1" id="KW-0677">Repeat</keyword>
<name>A0A7V8NNL0_9BACT</name>
<dbReference type="InterPro" id="IPR011990">
    <property type="entry name" value="TPR-like_helical_dom_sf"/>
</dbReference>
<proteinExistence type="predicted"/>
<dbReference type="Gene3D" id="1.25.40.10">
    <property type="entry name" value="Tetratricopeptide repeat domain"/>
    <property type="match status" value="5"/>
</dbReference>
<dbReference type="Pfam" id="PF07719">
    <property type="entry name" value="TPR_2"/>
    <property type="match status" value="1"/>
</dbReference>
<dbReference type="PROSITE" id="PS50005">
    <property type="entry name" value="TPR"/>
    <property type="match status" value="5"/>
</dbReference>
<evidence type="ECO:0000256" key="1">
    <source>
        <dbReference type="ARBA" id="ARBA00022737"/>
    </source>
</evidence>
<feature type="repeat" description="TPR" evidence="3">
    <location>
        <begin position="357"/>
        <end position="390"/>
    </location>
</feature>
<dbReference type="InterPro" id="IPR050498">
    <property type="entry name" value="Ycf3"/>
</dbReference>
<comment type="caution">
    <text evidence="6">The sequence shown here is derived from an EMBL/GenBank/DDBJ whole genome shotgun (WGS) entry which is preliminary data.</text>
</comment>
<evidence type="ECO:0000256" key="3">
    <source>
        <dbReference type="PROSITE-ProRule" id="PRU00339"/>
    </source>
</evidence>
<keyword evidence="7" id="KW-1185">Reference proteome</keyword>
<evidence type="ECO:0000313" key="7">
    <source>
        <dbReference type="Proteomes" id="UP000567293"/>
    </source>
</evidence>
<keyword evidence="5" id="KW-0732">Signal</keyword>
<dbReference type="SMART" id="SM00028">
    <property type="entry name" value="TPR"/>
    <property type="match status" value="9"/>
</dbReference>
<feature type="region of interest" description="Disordered" evidence="4">
    <location>
        <begin position="430"/>
        <end position="472"/>
    </location>
</feature>
<feature type="repeat" description="TPR" evidence="3">
    <location>
        <begin position="323"/>
        <end position="356"/>
    </location>
</feature>
<dbReference type="InterPro" id="IPR013105">
    <property type="entry name" value="TPR_2"/>
</dbReference>
<evidence type="ECO:0000256" key="2">
    <source>
        <dbReference type="ARBA" id="ARBA00022803"/>
    </source>
</evidence>
<dbReference type="PANTHER" id="PTHR44858">
    <property type="entry name" value="TETRATRICOPEPTIDE REPEAT PROTEIN 6"/>
    <property type="match status" value="1"/>
</dbReference>
<dbReference type="Proteomes" id="UP000567293">
    <property type="component" value="Unassembled WGS sequence"/>
</dbReference>
<dbReference type="InterPro" id="IPR019734">
    <property type="entry name" value="TPR_rpt"/>
</dbReference>
<reference evidence="6" key="1">
    <citation type="submission" date="2020-06" db="EMBL/GenBank/DDBJ databases">
        <title>Legume-microbial interactions unlock mineral nutrients during tropical forest succession.</title>
        <authorList>
            <person name="Epihov D.Z."/>
        </authorList>
    </citation>
    <scope>NUCLEOTIDE SEQUENCE [LARGE SCALE GENOMIC DNA]</scope>
    <source>
        <strain evidence="6">Pan2503</strain>
    </source>
</reference>
<organism evidence="6 7">
    <name type="scientific">Candidatus Acidiferrum panamense</name>
    <dbReference type="NCBI Taxonomy" id="2741543"/>
    <lineage>
        <taxon>Bacteria</taxon>
        <taxon>Pseudomonadati</taxon>
        <taxon>Acidobacteriota</taxon>
        <taxon>Terriglobia</taxon>
        <taxon>Candidatus Acidiferrales</taxon>
        <taxon>Candidatus Acidiferrum</taxon>
    </lineage>
</organism>
<feature type="repeat" description="TPR" evidence="3">
    <location>
        <begin position="67"/>
        <end position="100"/>
    </location>
</feature>
<gene>
    <name evidence="6" type="ORF">HRJ53_05515</name>
</gene>
<evidence type="ECO:0000256" key="4">
    <source>
        <dbReference type="SAM" id="MobiDB-lite"/>
    </source>
</evidence>
<feature type="chain" id="PRO_5030633293" evidence="5">
    <location>
        <begin position="19"/>
        <end position="472"/>
    </location>
</feature>
<feature type="repeat" description="TPR" evidence="3">
    <location>
        <begin position="168"/>
        <end position="201"/>
    </location>
</feature>
<evidence type="ECO:0000256" key="5">
    <source>
        <dbReference type="SAM" id="SignalP"/>
    </source>
</evidence>
<dbReference type="EMBL" id="JACDQQ010000537">
    <property type="protein sequence ID" value="MBA0084432.1"/>
    <property type="molecule type" value="Genomic_DNA"/>
</dbReference>
<dbReference type="AlphaFoldDB" id="A0A7V8NNL0"/>
<dbReference type="SUPFAM" id="SSF48452">
    <property type="entry name" value="TPR-like"/>
    <property type="match status" value="1"/>
</dbReference>
<accession>A0A7V8NNL0</accession>
<sequence>MLGGVAIGLLAFAVPAAATVTSGAEALATSLDDAWRACNAPQLSSADRIAHCTTIIESGRAKPVARAQALMARGFGYVFQKDFDRALADFDAAIRNNPKLAAAYYYRGAIQMGRDPKRALADINKAISLNPRDPDYFRERSSLYAKRKEYPRAIADLTTAIGLAKEPTREYFLRGAAYEDIGQRDKAIADFQASLVLDPDNDVLRRHLVHLGGEIPKAVQLPSGLCSANDITHEQRIAGCTASIESGTLTGWPLKVAYCNRGYALTELGEYDRVITDSDALIAINPQAGCGYLNRARAWYYKRDLDRAIADYTQAITFEPRLHEAYASRGTAYFDRREFGKAIADYNAAISIDSDIPMYFSDRGNTRYVMGDYRSAIADYNRAIAIDPDYSQAYARRGWAFLCLDELANAEADFDKALKLAPGDAYAQSGRAEVYQRQNKPVPEERSTGLSFDNLRRMVEQPSEAAAKKDHP</sequence>
<evidence type="ECO:0000313" key="6">
    <source>
        <dbReference type="EMBL" id="MBA0084432.1"/>
    </source>
</evidence>
<feature type="repeat" description="TPR" evidence="3">
    <location>
        <begin position="391"/>
        <end position="424"/>
    </location>
</feature>
<protein>
    <submittedName>
        <fullName evidence="6">Tetratricopeptide repeat protein</fullName>
    </submittedName>
</protein>
<dbReference type="PANTHER" id="PTHR44858:SF1">
    <property type="entry name" value="UDP-N-ACETYLGLUCOSAMINE--PEPTIDE N-ACETYLGLUCOSAMINYLTRANSFERASE SPINDLY-RELATED"/>
    <property type="match status" value="1"/>
</dbReference>
<dbReference type="Pfam" id="PF13432">
    <property type="entry name" value="TPR_16"/>
    <property type="match status" value="4"/>
</dbReference>